<protein>
    <recommendedName>
        <fullName evidence="1">TIR domain-containing protein</fullName>
    </recommendedName>
</protein>
<dbReference type="RefSeq" id="WP_342300666.1">
    <property type="nucleotide sequence ID" value="NZ_JBCEVZ010000067.1"/>
</dbReference>
<proteinExistence type="predicted"/>
<dbReference type="Proteomes" id="UP001479606">
    <property type="component" value="Unassembled WGS sequence"/>
</dbReference>
<keyword evidence="3" id="KW-1185">Reference proteome</keyword>
<name>A0ABU9M0H5_9BACT</name>
<reference evidence="2 3" key="1">
    <citation type="journal article" date="2018" name="Arch. Microbiol.">
        <title>Hymenobacter segetis sp. nov., isolated from soil.</title>
        <authorList>
            <person name="Ten L.N."/>
            <person name="Lim S.J."/>
            <person name="Kim B.O."/>
            <person name="Kang I.K."/>
            <person name="Jung H.Y."/>
        </authorList>
    </citation>
    <scope>NUCLEOTIDE SEQUENCE [LARGE SCALE GENOMIC DNA]</scope>
    <source>
        <strain evidence="2 3">S7-3-11</strain>
    </source>
</reference>
<feature type="domain" description="TIR" evidence="1">
    <location>
        <begin position="53"/>
        <end position="170"/>
    </location>
</feature>
<dbReference type="SUPFAM" id="SSF52200">
    <property type="entry name" value="Toll/Interleukin receptor TIR domain"/>
    <property type="match status" value="1"/>
</dbReference>
<evidence type="ECO:0000313" key="2">
    <source>
        <dbReference type="EMBL" id="MEL5996316.1"/>
    </source>
</evidence>
<dbReference type="InterPro" id="IPR000157">
    <property type="entry name" value="TIR_dom"/>
</dbReference>
<accession>A0ABU9M0H5</accession>
<dbReference type="InterPro" id="IPR035897">
    <property type="entry name" value="Toll_tir_struct_dom_sf"/>
</dbReference>
<gene>
    <name evidence="2" type="ORF">AAFH49_19030</name>
</gene>
<organism evidence="2 3">
    <name type="scientific">Hymenobacter segetis</name>
    <dbReference type="NCBI Taxonomy" id="2025509"/>
    <lineage>
        <taxon>Bacteria</taxon>
        <taxon>Pseudomonadati</taxon>
        <taxon>Bacteroidota</taxon>
        <taxon>Cytophagia</taxon>
        <taxon>Cytophagales</taxon>
        <taxon>Hymenobacteraceae</taxon>
        <taxon>Hymenobacter</taxon>
    </lineage>
</organism>
<sequence>MALFTEQQILNRVRSQSVSGLGSVNESVKANVLLSEARTFQNSTQGVQKTYDIFLSHSTNDSPKVAGLKLLLEDLGFSVYVDWIEDPQMNRSNVTKATAAVLKARMHSCKSLFYAFSENSSGSKWMPWELGYFDGVKQKAAVLPIKSNAQDTNEFQGTEYLGLYHYITVQDDMTGRRRLWVRESSTKYVVYEDWLDNNQQPTQR</sequence>
<evidence type="ECO:0000259" key="1">
    <source>
        <dbReference type="Pfam" id="PF13676"/>
    </source>
</evidence>
<comment type="caution">
    <text evidence="2">The sequence shown here is derived from an EMBL/GenBank/DDBJ whole genome shotgun (WGS) entry which is preliminary data.</text>
</comment>
<dbReference type="Gene3D" id="3.40.50.10140">
    <property type="entry name" value="Toll/interleukin-1 receptor homology (TIR) domain"/>
    <property type="match status" value="1"/>
</dbReference>
<dbReference type="Pfam" id="PF13676">
    <property type="entry name" value="TIR_2"/>
    <property type="match status" value="1"/>
</dbReference>
<evidence type="ECO:0000313" key="3">
    <source>
        <dbReference type="Proteomes" id="UP001479606"/>
    </source>
</evidence>
<dbReference type="EMBL" id="JBCEVZ010000067">
    <property type="protein sequence ID" value="MEL5996316.1"/>
    <property type="molecule type" value="Genomic_DNA"/>
</dbReference>